<feature type="compositionally biased region" description="Basic and acidic residues" evidence="3">
    <location>
        <begin position="197"/>
        <end position="210"/>
    </location>
</feature>
<feature type="region of interest" description="Disordered" evidence="3">
    <location>
        <begin position="189"/>
        <end position="210"/>
    </location>
</feature>
<dbReference type="InterPro" id="IPR055167">
    <property type="entry name" value="Rootletin-like_CC"/>
</dbReference>
<evidence type="ECO:0000256" key="1">
    <source>
        <dbReference type="ARBA" id="ARBA00023054"/>
    </source>
</evidence>
<reference evidence="5" key="1">
    <citation type="submission" date="2013-04" db="EMBL/GenBank/DDBJ databases">
        <authorList>
            <person name="Qu J."/>
            <person name="Murali S.C."/>
            <person name="Bandaranaike D."/>
            <person name="Bellair M."/>
            <person name="Blankenburg K."/>
            <person name="Chao H."/>
            <person name="Dinh H."/>
            <person name="Doddapaneni H."/>
            <person name="Downs B."/>
            <person name="Dugan-Rocha S."/>
            <person name="Elkadiri S."/>
            <person name="Gnanaolivu R.D."/>
            <person name="Hernandez B."/>
            <person name="Javaid M."/>
            <person name="Jayaseelan J.C."/>
            <person name="Lee S."/>
            <person name="Li M."/>
            <person name="Ming W."/>
            <person name="Munidasa M."/>
            <person name="Muniz J."/>
            <person name="Nguyen L."/>
            <person name="Ongeri F."/>
            <person name="Osuji N."/>
            <person name="Pu L.-L."/>
            <person name="Puazo M."/>
            <person name="Qu C."/>
            <person name="Quiroz J."/>
            <person name="Raj R."/>
            <person name="Weissenberger G."/>
            <person name="Xin Y."/>
            <person name="Zou X."/>
            <person name="Han Y."/>
            <person name="Richards S."/>
            <person name="Worley K."/>
            <person name="Muzny D."/>
            <person name="Gibbs R."/>
        </authorList>
    </citation>
    <scope>NUCLEOTIDE SEQUENCE</scope>
    <source>
        <strain evidence="5">Sampled in the wild</strain>
    </source>
</reference>
<organism evidence="5 6">
    <name type="scientific">Ladona fulva</name>
    <name type="common">Scarce chaser dragonfly</name>
    <name type="synonym">Libellula fulva</name>
    <dbReference type="NCBI Taxonomy" id="123851"/>
    <lineage>
        <taxon>Eukaryota</taxon>
        <taxon>Metazoa</taxon>
        <taxon>Ecdysozoa</taxon>
        <taxon>Arthropoda</taxon>
        <taxon>Hexapoda</taxon>
        <taxon>Insecta</taxon>
        <taxon>Pterygota</taxon>
        <taxon>Palaeoptera</taxon>
        <taxon>Odonata</taxon>
        <taxon>Epiprocta</taxon>
        <taxon>Anisoptera</taxon>
        <taxon>Libelluloidea</taxon>
        <taxon>Libellulidae</taxon>
        <taxon>Ladona</taxon>
    </lineage>
</organism>
<sequence length="1130" mass="129296">MSSEDAGKTGTRPPLRGSGAETTGMDEDNVAENLRLKRQNQELRRTLEDEAASYKRRLESFRHAQQQQTALVGRLQAKVLQYKQRCLELEGRSDGIPSSGIPGVSSSGDGVTGTTSPEPMRHYKDYEDEGIHDLETALAKLEEERKKEINLRTEEERCSRLREDLLTVREELNGALLAKDLLEQQRSEGDSLMSQIEKSRGNKTKKQDWEKTHQELISQIAEMKKKQEETQMEVQMKEDKIQQLLREMQSLEERCGEAEQGIGQVSRLREEVELLQGALRDIARAVIQDSESRDDVYMGSGTFAPGAGAAGSVQPLSQHMHLTPTGPIPPRSDAQEALVKLEAVCNSIEQDKRKLQEDLRKVEEERASLQSINSDQLGDLGSLRKELLQAEQTRLDIESDKVKLQSSKEQLQVVKKQGEVAEQAQNALEKKQSELTQELDSLRSQLNSLNQEKEVLQKALDSCRTEKSNLEKSRQEVNQMSRYFLLPQMETLNNDYEKLQKSNLKLQKLCDNLEDEKLFLQAQHDQQAVQERLDEVRRELDEARAVLDRVRREATNKSEQDRLAINQLREEVSRLKSRIEEAKLNSEDEKARLDNKYDDIRKERDAVQSECEELKVQLHLAEDRHDGVQTQLHDTSRKLKEDICSHSNQVELELAQVSRERSELSGQVVALGRIRETLVEEAARTRQRLDQAAETNTRLNREIEALMRTQEERGVAIAAAEKESQRLTEQLAALRAEKEAVEGALFEAQSGLETAEERREAMETERQTLMVERESLRGKVARLSADLEAAEQHTREASASNARQIAMKEAEFQSTITNLKKQAEETANKLNEEKVRTSLYKQALTTAVLEKNMARKVERSRLQVQVRDLERAQLQCGQKIASLTEELEKAQNSQTHLLGEQRELRARLASESEEKDRAHQELHRLKKQIADMDANLEVTRGELNRTRMRVDAGEERWRNKEQELVGRLEEGRVRERKLEDRRHNLEVCLADASQQIQELKAKLGAAEGHLRALDSQLQQMETAKKETEQKLSSIGASLRRFAGIQPDGSVSLPFRLVSPSRSKWGLVRMENMMETLRKELTDTRRQLTDSNYEKDKYGVSNKELREHVKRIEGEKREGGRALEEAFQKIT</sequence>
<comment type="caution">
    <text evidence="5">The sequence shown here is derived from an EMBL/GenBank/DDBJ whole genome shotgun (WGS) entry which is preliminary data.</text>
</comment>
<name>A0A8K0KHV8_LADFU</name>
<feature type="coiled-coil region" evidence="2">
    <location>
        <begin position="131"/>
        <end position="171"/>
    </location>
</feature>
<keyword evidence="6" id="KW-1185">Reference proteome</keyword>
<proteinExistence type="predicted"/>
<feature type="region of interest" description="Disordered" evidence="3">
    <location>
        <begin position="1"/>
        <end position="48"/>
    </location>
</feature>
<reference evidence="5" key="2">
    <citation type="submission" date="2017-10" db="EMBL/GenBank/DDBJ databases">
        <title>Ladona fulva Genome sequencing and assembly.</title>
        <authorList>
            <person name="Murali S."/>
            <person name="Richards S."/>
            <person name="Bandaranaike D."/>
            <person name="Bellair M."/>
            <person name="Blankenburg K."/>
            <person name="Chao H."/>
            <person name="Dinh H."/>
            <person name="Doddapaneni H."/>
            <person name="Dugan-Rocha S."/>
            <person name="Elkadiri S."/>
            <person name="Gnanaolivu R."/>
            <person name="Hernandez B."/>
            <person name="Skinner E."/>
            <person name="Javaid M."/>
            <person name="Lee S."/>
            <person name="Li M."/>
            <person name="Ming W."/>
            <person name="Munidasa M."/>
            <person name="Muniz J."/>
            <person name="Nguyen L."/>
            <person name="Hughes D."/>
            <person name="Osuji N."/>
            <person name="Pu L.-L."/>
            <person name="Puazo M."/>
            <person name="Qu C."/>
            <person name="Quiroz J."/>
            <person name="Raj R."/>
            <person name="Weissenberger G."/>
            <person name="Xin Y."/>
            <person name="Zou X."/>
            <person name="Han Y."/>
            <person name="Worley K."/>
            <person name="Muzny D."/>
            <person name="Gibbs R."/>
        </authorList>
    </citation>
    <scope>NUCLEOTIDE SEQUENCE</scope>
    <source>
        <strain evidence="5">Sampled in the wild</strain>
    </source>
</reference>
<dbReference type="OrthoDB" id="3549872at2759"/>
<dbReference type="PANTHER" id="PTHR23159">
    <property type="entry name" value="CENTROSOMAL PROTEIN 2"/>
    <property type="match status" value="1"/>
</dbReference>
<evidence type="ECO:0000259" key="4">
    <source>
        <dbReference type="Pfam" id="PF15035"/>
    </source>
</evidence>
<feature type="compositionally biased region" description="Basic and acidic residues" evidence="3">
    <location>
        <begin position="39"/>
        <end position="48"/>
    </location>
</feature>
<accession>A0A8K0KHV8</accession>
<evidence type="ECO:0000256" key="3">
    <source>
        <dbReference type="SAM" id="MobiDB-lite"/>
    </source>
</evidence>
<feature type="coiled-coil region" evidence="2">
    <location>
        <begin position="880"/>
        <end position="942"/>
    </location>
</feature>
<feature type="non-terminal residue" evidence="5">
    <location>
        <position position="1130"/>
    </location>
</feature>
<dbReference type="Proteomes" id="UP000792457">
    <property type="component" value="Unassembled WGS sequence"/>
</dbReference>
<dbReference type="AlphaFoldDB" id="A0A8K0KHV8"/>
<evidence type="ECO:0000313" key="5">
    <source>
        <dbReference type="EMBL" id="KAG8232603.1"/>
    </source>
</evidence>
<dbReference type="Pfam" id="PF15035">
    <property type="entry name" value="Rootletin"/>
    <property type="match status" value="1"/>
</dbReference>
<dbReference type="EMBL" id="KZ308634">
    <property type="protein sequence ID" value="KAG8232603.1"/>
    <property type="molecule type" value="Genomic_DNA"/>
</dbReference>
<feature type="coiled-coil region" evidence="2">
    <location>
        <begin position="331"/>
        <end position="372"/>
    </location>
</feature>
<feature type="region of interest" description="Disordered" evidence="3">
    <location>
        <begin position="91"/>
        <end position="123"/>
    </location>
</feature>
<feature type="coiled-coil region" evidence="2">
    <location>
        <begin position="982"/>
        <end position="1030"/>
    </location>
</feature>
<feature type="coiled-coil region" evidence="2">
    <location>
        <begin position="414"/>
        <end position="836"/>
    </location>
</feature>
<gene>
    <name evidence="5" type="ORF">J437_LFUL010724</name>
</gene>
<dbReference type="Gene3D" id="1.20.1170.10">
    <property type="match status" value="1"/>
</dbReference>
<feature type="compositionally biased region" description="Low complexity" evidence="3">
    <location>
        <begin position="94"/>
        <end position="116"/>
    </location>
</feature>
<evidence type="ECO:0000313" key="6">
    <source>
        <dbReference type="Proteomes" id="UP000792457"/>
    </source>
</evidence>
<protein>
    <recommendedName>
        <fullName evidence="4">Rootletin-like coiled-coil domain-containing protein</fullName>
    </recommendedName>
</protein>
<dbReference type="PANTHER" id="PTHR23159:SF31">
    <property type="entry name" value="CENTROSOME-ASSOCIATED PROTEIN CEP250 ISOFORM X1"/>
    <property type="match status" value="1"/>
</dbReference>
<feature type="domain" description="Rootletin-like coiled-coil" evidence="4">
    <location>
        <begin position="55"/>
        <end position="271"/>
    </location>
</feature>
<evidence type="ECO:0000256" key="2">
    <source>
        <dbReference type="SAM" id="Coils"/>
    </source>
</evidence>
<keyword evidence="1 2" id="KW-0175">Coiled coil</keyword>